<dbReference type="InterPro" id="IPR011059">
    <property type="entry name" value="Metal-dep_hydrolase_composite"/>
</dbReference>
<protein>
    <recommendedName>
        <fullName evidence="1">Amidohydrolase-related domain-containing protein</fullName>
    </recommendedName>
</protein>
<accession>A0ABN3KBM6</accession>
<dbReference type="Gene3D" id="3.20.20.140">
    <property type="entry name" value="Metal-dependent hydrolases"/>
    <property type="match status" value="1"/>
</dbReference>
<dbReference type="InterPro" id="IPR006680">
    <property type="entry name" value="Amidohydro-rel"/>
</dbReference>
<gene>
    <name evidence="2" type="ORF">GCM10010405_43850</name>
</gene>
<dbReference type="PANTHER" id="PTHR43135">
    <property type="entry name" value="ALPHA-D-RIBOSE 1-METHYLPHOSPHONATE 5-TRIPHOSPHATE DIPHOSPHATASE"/>
    <property type="match status" value="1"/>
</dbReference>
<dbReference type="Pfam" id="PF01979">
    <property type="entry name" value="Amidohydro_1"/>
    <property type="match status" value="1"/>
</dbReference>
<evidence type="ECO:0000313" key="2">
    <source>
        <dbReference type="EMBL" id="GAA2455089.1"/>
    </source>
</evidence>
<dbReference type="RefSeq" id="WP_344326162.1">
    <property type="nucleotide sequence ID" value="NZ_BAAASZ010000030.1"/>
</dbReference>
<reference evidence="2 3" key="1">
    <citation type="journal article" date="2019" name="Int. J. Syst. Evol. Microbiol.">
        <title>The Global Catalogue of Microorganisms (GCM) 10K type strain sequencing project: providing services to taxonomists for standard genome sequencing and annotation.</title>
        <authorList>
            <consortium name="The Broad Institute Genomics Platform"/>
            <consortium name="The Broad Institute Genome Sequencing Center for Infectious Disease"/>
            <person name="Wu L."/>
            <person name="Ma J."/>
        </authorList>
    </citation>
    <scope>NUCLEOTIDE SEQUENCE [LARGE SCALE GENOMIC DNA]</scope>
    <source>
        <strain evidence="2 3">JCM 6305</strain>
    </source>
</reference>
<organism evidence="2 3">
    <name type="scientific">Streptomyces macrosporus</name>
    <dbReference type="NCBI Taxonomy" id="44032"/>
    <lineage>
        <taxon>Bacteria</taxon>
        <taxon>Bacillati</taxon>
        <taxon>Actinomycetota</taxon>
        <taxon>Actinomycetes</taxon>
        <taxon>Kitasatosporales</taxon>
        <taxon>Streptomycetaceae</taxon>
        <taxon>Streptomyces</taxon>
    </lineage>
</organism>
<dbReference type="Proteomes" id="UP001501638">
    <property type="component" value="Unassembled WGS sequence"/>
</dbReference>
<comment type="caution">
    <text evidence="2">The sequence shown here is derived from an EMBL/GenBank/DDBJ whole genome shotgun (WGS) entry which is preliminary data.</text>
</comment>
<dbReference type="InterPro" id="IPR051781">
    <property type="entry name" value="Metallo-dep_Hydrolase"/>
</dbReference>
<dbReference type="Gene3D" id="2.30.40.10">
    <property type="entry name" value="Urease, subunit C, domain 1"/>
    <property type="match status" value="1"/>
</dbReference>
<name>A0ABN3KBM6_9ACTN</name>
<dbReference type="EMBL" id="BAAASZ010000030">
    <property type="protein sequence ID" value="GAA2455089.1"/>
    <property type="molecule type" value="Genomic_DNA"/>
</dbReference>
<dbReference type="PANTHER" id="PTHR43135:SF3">
    <property type="entry name" value="ALPHA-D-RIBOSE 1-METHYLPHOSPHONATE 5-TRIPHOSPHATE DIPHOSPHATASE"/>
    <property type="match status" value="1"/>
</dbReference>
<feature type="domain" description="Amidohydrolase-related" evidence="1">
    <location>
        <begin position="27"/>
        <end position="89"/>
    </location>
</feature>
<sequence>MRLITGTDVGSSRAVCDDSVSSREFFHHLGHSPTEIVDPATHETAQALGIAHDTGLLRPGHHADLLSVADTPLDDLQALRRMRLVMTDGVPPPPQDLTLPFVNLPTASSRIGGGRRSAGGPAGAGVGVHGVRAPSWLSFGWWLVGRTIPAGAGPTAARAAWTAAKARTSRVAGVVAAATERSARSGTSGCGTAYSYRPTWIRPAG</sequence>
<proteinExistence type="predicted"/>
<evidence type="ECO:0000259" key="1">
    <source>
        <dbReference type="Pfam" id="PF01979"/>
    </source>
</evidence>
<keyword evidence="3" id="KW-1185">Reference proteome</keyword>
<evidence type="ECO:0000313" key="3">
    <source>
        <dbReference type="Proteomes" id="UP001501638"/>
    </source>
</evidence>
<dbReference type="SUPFAM" id="SSF51338">
    <property type="entry name" value="Composite domain of metallo-dependent hydrolases"/>
    <property type="match status" value="1"/>
</dbReference>